<organism evidence="1 2">
    <name type="scientific">Nonomuraea rosea</name>
    <dbReference type="NCBI Taxonomy" id="638574"/>
    <lineage>
        <taxon>Bacteria</taxon>
        <taxon>Bacillati</taxon>
        <taxon>Actinomycetota</taxon>
        <taxon>Actinomycetes</taxon>
        <taxon>Streptosporangiales</taxon>
        <taxon>Streptosporangiaceae</taxon>
        <taxon>Nonomuraea</taxon>
    </lineage>
</organism>
<gene>
    <name evidence="1" type="ORF">GCM10022419_060720</name>
</gene>
<evidence type="ECO:0000313" key="1">
    <source>
        <dbReference type="EMBL" id="GAA3571697.1"/>
    </source>
</evidence>
<evidence type="ECO:0008006" key="3">
    <source>
        <dbReference type="Google" id="ProtNLM"/>
    </source>
</evidence>
<dbReference type="SUPFAM" id="SSF141694">
    <property type="entry name" value="AF2212/PG0164-like"/>
    <property type="match status" value="1"/>
</dbReference>
<dbReference type="Proteomes" id="UP001500630">
    <property type="component" value="Unassembled WGS sequence"/>
</dbReference>
<reference evidence="2" key="1">
    <citation type="journal article" date="2019" name="Int. J. Syst. Evol. Microbiol.">
        <title>The Global Catalogue of Microorganisms (GCM) 10K type strain sequencing project: providing services to taxonomists for standard genome sequencing and annotation.</title>
        <authorList>
            <consortium name="The Broad Institute Genomics Platform"/>
            <consortium name="The Broad Institute Genome Sequencing Center for Infectious Disease"/>
            <person name="Wu L."/>
            <person name="Ma J."/>
        </authorList>
    </citation>
    <scope>NUCLEOTIDE SEQUENCE [LARGE SCALE GENOMIC DNA]</scope>
    <source>
        <strain evidence="2">JCM 17326</strain>
    </source>
</reference>
<evidence type="ECO:0000313" key="2">
    <source>
        <dbReference type="Proteomes" id="UP001500630"/>
    </source>
</evidence>
<comment type="caution">
    <text evidence="1">The sequence shown here is derived from an EMBL/GenBank/DDBJ whole genome shotgun (WGS) entry which is preliminary data.</text>
</comment>
<dbReference type="Gene3D" id="2.40.30.100">
    <property type="entry name" value="AF2212/PG0164-like"/>
    <property type="match status" value="1"/>
</dbReference>
<dbReference type="EMBL" id="BAABDQ010000014">
    <property type="protein sequence ID" value="GAA3571697.1"/>
    <property type="molecule type" value="Genomic_DNA"/>
</dbReference>
<name>A0ABP6XRZ7_9ACTN</name>
<dbReference type="Pfam" id="PF13376">
    <property type="entry name" value="OmdA"/>
    <property type="match status" value="1"/>
</dbReference>
<dbReference type="RefSeq" id="WP_345566978.1">
    <property type="nucleotide sequence ID" value="NZ_BAABDQ010000014.1"/>
</dbReference>
<dbReference type="InterPro" id="IPR015018">
    <property type="entry name" value="DUF1905"/>
</dbReference>
<proteinExistence type="predicted"/>
<dbReference type="Pfam" id="PF08922">
    <property type="entry name" value="DUF1905"/>
    <property type="match status" value="1"/>
</dbReference>
<protein>
    <recommendedName>
        <fullName evidence="3">DUF1905 domain-containing protein</fullName>
    </recommendedName>
</protein>
<keyword evidence="2" id="KW-1185">Reference proteome</keyword>
<dbReference type="InterPro" id="IPR037079">
    <property type="entry name" value="AF2212/PG0164-like_sf"/>
</dbReference>
<sequence length="148" mass="15742">MRFRSTIELGGKTATGFEVPAEVVEALGSGKRPAVTVTIGAHTYRSTVASMGGRFMLPLSAENRQGAGVAAGDEVEVAVELDTAPREVEVPADLAAALDLVPEAKTFFESLSYSRKLRWVLQVEAAKKPETRQRRVADTVAKLADGVA</sequence>
<accession>A0ABP6XRZ7</accession>